<sequence length="289" mass="31706">MNGVALAMTPRNERILDLCGDHDSATIAATIYREMGLYLTANAVNCVIDRAKKAEDPRALARKSRRGRRSSSPWNSKRPAARRSHTKRLTEERNAVAGDLWPADKPLPSTSLLFINAMMSNCRFPLRGSGLGLIVCGAVVAEKSSYCPACRARTILRDEGGRTPAAADIRTSETLRSYVPPDAPRAPARVEKPVPVARPRRILAKASKQPRVGIDGLDLALQPPLPIRQPRRQRVLVPKPPQRTFFDRGQCDLFQPGVCAGYVDRGFSDWGGRAWMTANACRQGTSSPV</sequence>
<gene>
    <name evidence="2" type="ordered locus">Mpop_2711</name>
</gene>
<organism evidence="2 3">
    <name type="scientific">Methylorubrum populi (strain ATCC BAA-705 / NCIMB 13946 / BJ001)</name>
    <name type="common">Methylobacterium populi</name>
    <dbReference type="NCBI Taxonomy" id="441620"/>
    <lineage>
        <taxon>Bacteria</taxon>
        <taxon>Pseudomonadati</taxon>
        <taxon>Pseudomonadota</taxon>
        <taxon>Alphaproteobacteria</taxon>
        <taxon>Hyphomicrobiales</taxon>
        <taxon>Methylobacteriaceae</taxon>
        <taxon>Methylorubrum</taxon>
    </lineage>
</organism>
<feature type="region of interest" description="Disordered" evidence="1">
    <location>
        <begin position="57"/>
        <end position="93"/>
    </location>
</feature>
<name>B1ZCZ7_METPB</name>
<accession>B1ZCZ7</accession>
<dbReference type="AlphaFoldDB" id="B1ZCZ7"/>
<protein>
    <submittedName>
        <fullName evidence="2">Uncharacterized protein</fullName>
    </submittedName>
</protein>
<feature type="compositionally biased region" description="Basic residues" evidence="1">
    <location>
        <begin position="60"/>
        <end position="69"/>
    </location>
</feature>
<dbReference type="EMBL" id="CP001029">
    <property type="protein sequence ID" value="ACB80866.1"/>
    <property type="molecule type" value="Genomic_DNA"/>
</dbReference>
<dbReference type="HOGENOM" id="CLU_962462_0_0_5"/>
<dbReference type="Proteomes" id="UP000007136">
    <property type="component" value="Chromosome"/>
</dbReference>
<dbReference type="OrthoDB" id="9966541at2"/>
<dbReference type="RefSeq" id="WP_012454588.1">
    <property type="nucleotide sequence ID" value="NC_010725.1"/>
</dbReference>
<dbReference type="KEGG" id="mpo:Mpop_2711"/>
<reference evidence="2" key="1">
    <citation type="submission" date="2008-04" db="EMBL/GenBank/DDBJ databases">
        <title>Complete sequence of chromosome of Methylobacterium populi BJ001.</title>
        <authorList>
            <consortium name="US DOE Joint Genome Institute"/>
            <person name="Copeland A."/>
            <person name="Lucas S."/>
            <person name="Lapidus A."/>
            <person name="Glavina del Rio T."/>
            <person name="Dalin E."/>
            <person name="Tice H."/>
            <person name="Bruce D."/>
            <person name="Goodwin L."/>
            <person name="Pitluck S."/>
            <person name="Chertkov O."/>
            <person name="Brettin T."/>
            <person name="Detter J.C."/>
            <person name="Han C."/>
            <person name="Kuske C.R."/>
            <person name="Schmutz J."/>
            <person name="Larimer F."/>
            <person name="Land M."/>
            <person name="Hauser L."/>
            <person name="Kyrpides N."/>
            <person name="Mikhailova N."/>
            <person name="Marx C."/>
            <person name="Richardson P."/>
        </authorList>
    </citation>
    <scope>NUCLEOTIDE SEQUENCE [LARGE SCALE GENOMIC DNA]</scope>
    <source>
        <strain evidence="2">BJ001</strain>
    </source>
</reference>
<evidence type="ECO:0000313" key="2">
    <source>
        <dbReference type="EMBL" id="ACB80866.1"/>
    </source>
</evidence>
<dbReference type="STRING" id="441620.Mpop_2711"/>
<evidence type="ECO:0000313" key="3">
    <source>
        <dbReference type="Proteomes" id="UP000007136"/>
    </source>
</evidence>
<proteinExistence type="predicted"/>
<evidence type="ECO:0000256" key="1">
    <source>
        <dbReference type="SAM" id="MobiDB-lite"/>
    </source>
</evidence>